<gene>
    <name evidence="2" type="ORF">O0I10_012679</name>
</gene>
<dbReference type="EMBL" id="JARTCD010000145">
    <property type="protein sequence ID" value="KAJ8651752.1"/>
    <property type="molecule type" value="Genomic_DNA"/>
</dbReference>
<dbReference type="RefSeq" id="XP_058336666.1">
    <property type="nucleotide sequence ID" value="XM_058492568.1"/>
</dbReference>
<name>A0AAD7USE6_9FUNG</name>
<evidence type="ECO:0000313" key="3">
    <source>
        <dbReference type="Proteomes" id="UP001234581"/>
    </source>
</evidence>
<dbReference type="GeneID" id="83220014"/>
<feature type="region of interest" description="Disordered" evidence="1">
    <location>
        <begin position="1"/>
        <end position="36"/>
    </location>
</feature>
<evidence type="ECO:0000313" key="2">
    <source>
        <dbReference type="EMBL" id="KAJ8651752.1"/>
    </source>
</evidence>
<proteinExistence type="predicted"/>
<protein>
    <submittedName>
        <fullName evidence="2">Uncharacterized protein</fullName>
    </submittedName>
</protein>
<sequence length="36" mass="4422">MIRSSMIMQWETDTEDDDDTYREYTADSHRKRPRGQ</sequence>
<keyword evidence="3" id="KW-1185">Reference proteome</keyword>
<organism evidence="2 3">
    <name type="scientific">Lichtheimia ornata</name>
    <dbReference type="NCBI Taxonomy" id="688661"/>
    <lineage>
        <taxon>Eukaryota</taxon>
        <taxon>Fungi</taxon>
        <taxon>Fungi incertae sedis</taxon>
        <taxon>Mucoromycota</taxon>
        <taxon>Mucoromycotina</taxon>
        <taxon>Mucoromycetes</taxon>
        <taxon>Mucorales</taxon>
        <taxon>Lichtheimiaceae</taxon>
        <taxon>Lichtheimia</taxon>
    </lineage>
</organism>
<evidence type="ECO:0000256" key="1">
    <source>
        <dbReference type="SAM" id="MobiDB-lite"/>
    </source>
</evidence>
<comment type="caution">
    <text evidence="2">The sequence shown here is derived from an EMBL/GenBank/DDBJ whole genome shotgun (WGS) entry which is preliminary data.</text>
</comment>
<reference evidence="2 3" key="1">
    <citation type="submission" date="2023-03" db="EMBL/GenBank/DDBJ databases">
        <title>Genome sequence of Lichtheimia ornata CBS 291.66.</title>
        <authorList>
            <person name="Mohabir J.T."/>
            <person name="Shea T.P."/>
            <person name="Kurbessoian T."/>
            <person name="Berby B."/>
            <person name="Fontaine J."/>
            <person name="Livny J."/>
            <person name="Gnirke A."/>
            <person name="Stajich J.E."/>
            <person name="Cuomo C.A."/>
        </authorList>
    </citation>
    <scope>NUCLEOTIDE SEQUENCE [LARGE SCALE GENOMIC DNA]</scope>
    <source>
        <strain evidence="2">CBS 291.66</strain>
    </source>
</reference>
<accession>A0AAD7USE6</accession>
<dbReference type="Proteomes" id="UP001234581">
    <property type="component" value="Unassembled WGS sequence"/>
</dbReference>
<dbReference type="AlphaFoldDB" id="A0AAD7USE6"/>